<organism evidence="1 2">
    <name type="scientific">Panagrolaimus superbus</name>
    <dbReference type="NCBI Taxonomy" id="310955"/>
    <lineage>
        <taxon>Eukaryota</taxon>
        <taxon>Metazoa</taxon>
        <taxon>Ecdysozoa</taxon>
        <taxon>Nematoda</taxon>
        <taxon>Chromadorea</taxon>
        <taxon>Rhabditida</taxon>
        <taxon>Tylenchina</taxon>
        <taxon>Panagrolaimomorpha</taxon>
        <taxon>Panagrolaimoidea</taxon>
        <taxon>Panagrolaimidae</taxon>
        <taxon>Panagrolaimus</taxon>
    </lineage>
</organism>
<keyword evidence="1" id="KW-1185">Reference proteome</keyword>
<dbReference type="AlphaFoldDB" id="A0A914YYB4"/>
<dbReference type="WBParaSite" id="PSU_v2.g4627.t1">
    <property type="protein sequence ID" value="PSU_v2.g4627.t1"/>
    <property type="gene ID" value="PSU_v2.g4627"/>
</dbReference>
<dbReference type="Proteomes" id="UP000887577">
    <property type="component" value="Unplaced"/>
</dbReference>
<evidence type="ECO:0000313" key="2">
    <source>
        <dbReference type="WBParaSite" id="PSU_v2.g4627.t1"/>
    </source>
</evidence>
<accession>A0A914YYB4</accession>
<protein>
    <submittedName>
        <fullName evidence="2">Uncharacterized protein</fullName>
    </submittedName>
</protein>
<reference evidence="2" key="1">
    <citation type="submission" date="2022-11" db="UniProtKB">
        <authorList>
            <consortium name="WormBaseParasite"/>
        </authorList>
    </citation>
    <scope>IDENTIFICATION</scope>
</reference>
<sequence>MRFKIKDGFEMGVFCRRDLLFLKRFQRFYKKSQKKIKFYKQNPISQNYKYRNLLLMQKALNAFKSHIYKINSKLTSVTILIGLNKETARMKYLEYKSERVRQKISTAKQSAVHFATLLEQGKKDLEKINTAVQNFSLFGIPGFKAGFLVGYSMISLFPVTINETLTICFAAFATTRITDCTLSFLQSYSEKQWNQIEETANAWQIAVSEFQELLVQTQKYHRKSCKRYKILEKRLKESIQHRRYLEKMIKLTKSLQNKLSSTS</sequence>
<evidence type="ECO:0000313" key="1">
    <source>
        <dbReference type="Proteomes" id="UP000887577"/>
    </source>
</evidence>
<proteinExistence type="predicted"/>
<name>A0A914YYB4_9BILA</name>